<dbReference type="InterPro" id="IPR029063">
    <property type="entry name" value="SAM-dependent_MTases_sf"/>
</dbReference>
<comment type="caution">
    <text evidence="5">The sequence shown here is derived from an EMBL/GenBank/DDBJ whole genome shotgun (WGS) entry which is preliminary data.</text>
</comment>
<accession>A0ABD2JQ00</accession>
<evidence type="ECO:0000313" key="5">
    <source>
        <dbReference type="EMBL" id="KAL3092701.1"/>
    </source>
</evidence>
<dbReference type="GO" id="GO:0032259">
    <property type="term" value="P:methylation"/>
    <property type="evidence" value="ECO:0007669"/>
    <property type="project" value="UniProtKB-KW"/>
</dbReference>
<reference evidence="5 6" key="1">
    <citation type="submission" date="2024-10" db="EMBL/GenBank/DDBJ databases">
        <authorList>
            <person name="Kim D."/>
        </authorList>
    </citation>
    <scope>NUCLEOTIDE SEQUENCE [LARGE SCALE GENOMIC DNA]</scope>
    <source>
        <strain evidence="5">Taebaek</strain>
    </source>
</reference>
<keyword evidence="4" id="KW-0732">Signal</keyword>
<protein>
    <submittedName>
        <fullName evidence="5">Uncharacterized protein</fullName>
    </submittedName>
</protein>
<dbReference type="InterPro" id="IPR026113">
    <property type="entry name" value="METTL2/6/8-like"/>
</dbReference>
<evidence type="ECO:0000256" key="2">
    <source>
        <dbReference type="ARBA" id="ARBA00022603"/>
    </source>
</evidence>
<evidence type="ECO:0000313" key="6">
    <source>
        <dbReference type="Proteomes" id="UP001620645"/>
    </source>
</evidence>
<organism evidence="5 6">
    <name type="scientific">Heterodera schachtii</name>
    <name type="common">Sugarbeet cyst nematode worm</name>
    <name type="synonym">Tylenchus schachtii</name>
    <dbReference type="NCBI Taxonomy" id="97005"/>
    <lineage>
        <taxon>Eukaryota</taxon>
        <taxon>Metazoa</taxon>
        <taxon>Ecdysozoa</taxon>
        <taxon>Nematoda</taxon>
        <taxon>Chromadorea</taxon>
        <taxon>Rhabditida</taxon>
        <taxon>Tylenchina</taxon>
        <taxon>Tylenchomorpha</taxon>
        <taxon>Tylenchoidea</taxon>
        <taxon>Heteroderidae</taxon>
        <taxon>Heteroderinae</taxon>
        <taxon>Heterodera</taxon>
    </lineage>
</organism>
<dbReference type="Proteomes" id="UP001620645">
    <property type="component" value="Unassembled WGS sequence"/>
</dbReference>
<proteinExistence type="inferred from homology"/>
<dbReference type="PANTHER" id="PTHR22809:SF11">
    <property type="entry name" value="TRNA N(3)-METHYLCYTIDINE METHYLTRANSFERASE METTL2"/>
    <property type="match status" value="1"/>
</dbReference>
<dbReference type="PANTHER" id="PTHR22809">
    <property type="entry name" value="METHYLTRANSFERASE-RELATED"/>
    <property type="match status" value="1"/>
</dbReference>
<evidence type="ECO:0000256" key="3">
    <source>
        <dbReference type="ARBA" id="ARBA00022679"/>
    </source>
</evidence>
<sequence>MLIKLKWLTALWTLSFAFSSSAVRPDRLCAAVSNLVALLRPGGMLLLKDYGRHDLTQLRFKNWPNGCSSTCVHPSTIYCPSRTTTPTLPTTATINNNGIVIFAVLGSDALCPAAIASASIYAANDDENEEDDDEMEQEL</sequence>
<name>A0ABD2JQ00_HETSC</name>
<feature type="chain" id="PRO_5044748350" evidence="4">
    <location>
        <begin position="23"/>
        <end position="139"/>
    </location>
</feature>
<dbReference type="EMBL" id="JBICCN010000118">
    <property type="protein sequence ID" value="KAL3092701.1"/>
    <property type="molecule type" value="Genomic_DNA"/>
</dbReference>
<keyword evidence="3" id="KW-0808">Transferase</keyword>
<dbReference type="GO" id="GO:0008173">
    <property type="term" value="F:RNA methyltransferase activity"/>
    <property type="evidence" value="ECO:0007669"/>
    <property type="project" value="UniProtKB-ARBA"/>
</dbReference>
<evidence type="ECO:0000256" key="1">
    <source>
        <dbReference type="ARBA" id="ARBA00009725"/>
    </source>
</evidence>
<feature type="signal peptide" evidence="4">
    <location>
        <begin position="1"/>
        <end position="22"/>
    </location>
</feature>
<comment type="similarity">
    <text evidence="1">Belongs to the methyltransferase superfamily. METL family.</text>
</comment>
<dbReference type="AlphaFoldDB" id="A0ABD2JQ00"/>
<evidence type="ECO:0000256" key="4">
    <source>
        <dbReference type="SAM" id="SignalP"/>
    </source>
</evidence>
<dbReference type="SUPFAM" id="SSF53335">
    <property type="entry name" value="S-adenosyl-L-methionine-dependent methyltransferases"/>
    <property type="match status" value="1"/>
</dbReference>
<dbReference type="GO" id="GO:0008757">
    <property type="term" value="F:S-adenosylmethionine-dependent methyltransferase activity"/>
    <property type="evidence" value="ECO:0007669"/>
    <property type="project" value="UniProtKB-ARBA"/>
</dbReference>
<keyword evidence="2" id="KW-0489">Methyltransferase</keyword>
<keyword evidence="6" id="KW-1185">Reference proteome</keyword>
<gene>
    <name evidence="5" type="ORF">niasHS_007910</name>
</gene>